<protein>
    <recommendedName>
        <fullName evidence="1">N-acetyltransferase domain-containing protein</fullName>
    </recommendedName>
</protein>
<dbReference type="Gene3D" id="3.40.630.30">
    <property type="match status" value="1"/>
</dbReference>
<accession>A0A254TE73</accession>
<dbReference type="InterPro" id="IPR052777">
    <property type="entry name" value="Acetyltransferase_Enz"/>
</dbReference>
<gene>
    <name evidence="2" type="ORF">AYR66_17110</name>
</gene>
<organism evidence="2 3">
    <name type="scientific">Noviherbaspirillum denitrificans</name>
    <dbReference type="NCBI Taxonomy" id="1968433"/>
    <lineage>
        <taxon>Bacteria</taxon>
        <taxon>Pseudomonadati</taxon>
        <taxon>Pseudomonadota</taxon>
        <taxon>Betaproteobacteria</taxon>
        <taxon>Burkholderiales</taxon>
        <taxon>Oxalobacteraceae</taxon>
        <taxon>Noviherbaspirillum</taxon>
    </lineage>
</organism>
<dbReference type="OrthoDB" id="9803233at2"/>
<comment type="caution">
    <text evidence="2">The sequence shown here is derived from an EMBL/GenBank/DDBJ whole genome shotgun (WGS) entry which is preliminary data.</text>
</comment>
<proteinExistence type="predicted"/>
<dbReference type="CDD" id="cd04301">
    <property type="entry name" value="NAT_SF"/>
    <property type="match status" value="1"/>
</dbReference>
<name>A0A254TE73_9BURK</name>
<sequence>MPAHRFIVADANAHAVELIELNVEYLTWVFEGIGRHFGIPQSEVAGTPASEYAPAVIGQVCGDPPPRGIFYLIEVDGTLAGMGGLRFLHAGAAEIKRVYLRRQYRGMNLGAAIVERLLADAAAFGYRHVFLDTAPFMAAAHRLYENSGFTDCAPYEGTEVPPAFHARWRFMCRSLQAQK</sequence>
<dbReference type="PANTHER" id="PTHR43305:SF1">
    <property type="entry name" value="FAMILY N-ACETYLTRANSFERASE, PUTATIVE (AFU_ORTHOLOGUE AFUA_2G01380)-RELATED"/>
    <property type="match status" value="1"/>
</dbReference>
<dbReference type="PANTHER" id="PTHR43305">
    <property type="entry name" value="FAMILY N-ACETYLTRANSFERASE, PUTATIVE (AFU_ORTHOLOGUE AFUA_2G01380)-RELATED"/>
    <property type="match status" value="1"/>
</dbReference>
<dbReference type="AlphaFoldDB" id="A0A254TE73"/>
<reference evidence="2 3" key="1">
    <citation type="submission" date="2016-02" db="EMBL/GenBank/DDBJ databases">
        <authorList>
            <person name="Wen L."/>
            <person name="He K."/>
            <person name="Yang H."/>
        </authorList>
    </citation>
    <scope>NUCLEOTIDE SEQUENCE [LARGE SCALE GENOMIC DNA]</scope>
    <source>
        <strain evidence="2 3">TSA40</strain>
    </source>
</reference>
<dbReference type="Proteomes" id="UP000197535">
    <property type="component" value="Unassembled WGS sequence"/>
</dbReference>
<keyword evidence="3" id="KW-1185">Reference proteome</keyword>
<evidence type="ECO:0000313" key="2">
    <source>
        <dbReference type="EMBL" id="OWW20930.1"/>
    </source>
</evidence>
<dbReference type="EMBL" id="LSTO01000001">
    <property type="protein sequence ID" value="OWW20930.1"/>
    <property type="molecule type" value="Genomic_DNA"/>
</dbReference>
<dbReference type="InterPro" id="IPR016181">
    <property type="entry name" value="Acyl_CoA_acyltransferase"/>
</dbReference>
<evidence type="ECO:0000313" key="3">
    <source>
        <dbReference type="Proteomes" id="UP000197535"/>
    </source>
</evidence>
<dbReference type="InterPro" id="IPR000182">
    <property type="entry name" value="GNAT_dom"/>
</dbReference>
<dbReference type="PROSITE" id="PS51186">
    <property type="entry name" value="GNAT"/>
    <property type="match status" value="1"/>
</dbReference>
<evidence type="ECO:0000259" key="1">
    <source>
        <dbReference type="PROSITE" id="PS51186"/>
    </source>
</evidence>
<dbReference type="SUPFAM" id="SSF55729">
    <property type="entry name" value="Acyl-CoA N-acyltransferases (Nat)"/>
    <property type="match status" value="1"/>
</dbReference>
<dbReference type="Pfam" id="PF00583">
    <property type="entry name" value="Acetyltransf_1"/>
    <property type="match status" value="1"/>
</dbReference>
<dbReference type="RefSeq" id="WP_088707787.1">
    <property type="nucleotide sequence ID" value="NZ_LSTO01000001.1"/>
</dbReference>
<feature type="domain" description="N-acetyltransferase" evidence="1">
    <location>
        <begin position="21"/>
        <end position="173"/>
    </location>
</feature>
<dbReference type="GO" id="GO:0016747">
    <property type="term" value="F:acyltransferase activity, transferring groups other than amino-acyl groups"/>
    <property type="evidence" value="ECO:0007669"/>
    <property type="project" value="InterPro"/>
</dbReference>